<comment type="caution">
    <text evidence="1">The sequence shown here is derived from an EMBL/GenBank/DDBJ whole genome shotgun (WGS) entry which is preliminary data.</text>
</comment>
<gene>
    <name evidence="1" type="ORF">NPIL_563601</name>
</gene>
<protein>
    <submittedName>
        <fullName evidence="1">Uncharacterized protein</fullName>
    </submittedName>
</protein>
<reference evidence="1" key="1">
    <citation type="submission" date="2020-08" db="EMBL/GenBank/DDBJ databases">
        <title>Multicomponent nature underlies the extraordinary mechanical properties of spider dragline silk.</title>
        <authorList>
            <person name="Kono N."/>
            <person name="Nakamura H."/>
            <person name="Mori M."/>
            <person name="Yoshida Y."/>
            <person name="Ohtoshi R."/>
            <person name="Malay A.D."/>
            <person name="Moran D.A.P."/>
            <person name="Tomita M."/>
            <person name="Numata K."/>
            <person name="Arakawa K."/>
        </authorList>
    </citation>
    <scope>NUCLEOTIDE SEQUENCE</scope>
</reference>
<accession>A0A8X6TDM5</accession>
<dbReference type="EMBL" id="BMAW01006541">
    <property type="protein sequence ID" value="GFS99275.1"/>
    <property type="molecule type" value="Genomic_DNA"/>
</dbReference>
<dbReference type="AlphaFoldDB" id="A0A8X6TDM5"/>
<dbReference type="Proteomes" id="UP000887013">
    <property type="component" value="Unassembled WGS sequence"/>
</dbReference>
<name>A0A8X6TDM5_NEPPI</name>
<evidence type="ECO:0000313" key="1">
    <source>
        <dbReference type="EMBL" id="GFS99275.1"/>
    </source>
</evidence>
<proteinExistence type="predicted"/>
<sequence length="67" mass="7172">MHGAATMIDTTAPATTHPLIMPIARLTSVDFIRQELGQALRNCFTSSHLIPGRSDHDSALLPSTPSC</sequence>
<keyword evidence="2" id="KW-1185">Reference proteome</keyword>
<evidence type="ECO:0000313" key="2">
    <source>
        <dbReference type="Proteomes" id="UP000887013"/>
    </source>
</evidence>
<organism evidence="1 2">
    <name type="scientific">Nephila pilipes</name>
    <name type="common">Giant wood spider</name>
    <name type="synonym">Nephila maculata</name>
    <dbReference type="NCBI Taxonomy" id="299642"/>
    <lineage>
        <taxon>Eukaryota</taxon>
        <taxon>Metazoa</taxon>
        <taxon>Ecdysozoa</taxon>
        <taxon>Arthropoda</taxon>
        <taxon>Chelicerata</taxon>
        <taxon>Arachnida</taxon>
        <taxon>Araneae</taxon>
        <taxon>Araneomorphae</taxon>
        <taxon>Entelegynae</taxon>
        <taxon>Araneoidea</taxon>
        <taxon>Nephilidae</taxon>
        <taxon>Nephila</taxon>
    </lineage>
</organism>